<reference evidence="3" key="1">
    <citation type="submission" date="2021-02" db="EMBL/GenBank/DDBJ databases">
        <authorList>
            <person name="Nowell W R."/>
        </authorList>
    </citation>
    <scope>NUCLEOTIDE SEQUENCE</scope>
</reference>
<dbReference type="AlphaFoldDB" id="A0A813ZQX0"/>
<evidence type="ECO:0000313" key="6">
    <source>
        <dbReference type="Proteomes" id="UP000663829"/>
    </source>
</evidence>
<dbReference type="Proteomes" id="UP000677228">
    <property type="component" value="Unassembled WGS sequence"/>
</dbReference>
<dbReference type="EMBL" id="CAJNOQ010001543">
    <property type="protein sequence ID" value="CAF0902206.1"/>
    <property type="molecule type" value="Genomic_DNA"/>
</dbReference>
<proteinExistence type="predicted"/>
<dbReference type="EMBL" id="CAJOBC010001543">
    <property type="protein sequence ID" value="CAF3684521.1"/>
    <property type="molecule type" value="Genomic_DNA"/>
</dbReference>
<accession>A0A813ZQX0</accession>
<evidence type="ECO:0000313" key="4">
    <source>
        <dbReference type="EMBL" id="CAF3669360.1"/>
    </source>
</evidence>
<feature type="region of interest" description="Disordered" evidence="1">
    <location>
        <begin position="1"/>
        <end position="59"/>
    </location>
</feature>
<evidence type="ECO:0000313" key="5">
    <source>
        <dbReference type="EMBL" id="CAF3684521.1"/>
    </source>
</evidence>
<protein>
    <submittedName>
        <fullName evidence="3">Uncharacterized protein</fullName>
    </submittedName>
</protein>
<keyword evidence="6" id="KW-1185">Reference proteome</keyword>
<dbReference type="Proteomes" id="UP000681722">
    <property type="component" value="Unassembled WGS sequence"/>
</dbReference>
<sequence length="106" mass="12240">MVCYNTQQPQQQQQQQPPLPSPHHLQLHYINNTKNHLNNSNNNSNNNNNNHNSISDQSMALTESQEAYIRLANYSMKRSEQLAPTYNIRSPRPYGGYVVSVILLEF</sequence>
<dbReference type="Proteomes" id="UP000682733">
    <property type="component" value="Unassembled WGS sequence"/>
</dbReference>
<organism evidence="3 6">
    <name type="scientific">Didymodactylos carnosus</name>
    <dbReference type="NCBI Taxonomy" id="1234261"/>
    <lineage>
        <taxon>Eukaryota</taxon>
        <taxon>Metazoa</taxon>
        <taxon>Spiralia</taxon>
        <taxon>Gnathifera</taxon>
        <taxon>Rotifera</taxon>
        <taxon>Eurotatoria</taxon>
        <taxon>Bdelloidea</taxon>
        <taxon>Philodinida</taxon>
        <taxon>Philodinidae</taxon>
        <taxon>Didymodactylos</taxon>
    </lineage>
</organism>
<comment type="caution">
    <text evidence="3">The sequence shown here is derived from an EMBL/GenBank/DDBJ whole genome shotgun (WGS) entry which is preliminary data.</text>
</comment>
<evidence type="ECO:0000313" key="2">
    <source>
        <dbReference type="EMBL" id="CAF0886421.1"/>
    </source>
</evidence>
<evidence type="ECO:0000256" key="1">
    <source>
        <dbReference type="SAM" id="MobiDB-lite"/>
    </source>
</evidence>
<gene>
    <name evidence="3" type="ORF">GPM918_LOCUS8697</name>
    <name evidence="2" type="ORF">OVA965_LOCUS8895</name>
    <name evidence="5" type="ORF">SRO942_LOCUS8699</name>
    <name evidence="4" type="ORF">TMI583_LOCUS8891</name>
</gene>
<dbReference type="EMBL" id="CAJOBA010003063">
    <property type="protein sequence ID" value="CAF3669360.1"/>
    <property type="molecule type" value="Genomic_DNA"/>
</dbReference>
<name>A0A813ZQX0_9BILA</name>
<evidence type="ECO:0000313" key="3">
    <source>
        <dbReference type="EMBL" id="CAF0902206.1"/>
    </source>
</evidence>
<dbReference type="EMBL" id="CAJNOK010003062">
    <property type="protein sequence ID" value="CAF0886421.1"/>
    <property type="molecule type" value="Genomic_DNA"/>
</dbReference>
<dbReference type="Proteomes" id="UP000663829">
    <property type="component" value="Unassembled WGS sequence"/>
</dbReference>
<feature type="compositionally biased region" description="Low complexity" evidence="1">
    <location>
        <begin position="7"/>
        <end position="53"/>
    </location>
</feature>